<name>A0A554VJ37_9FLAO</name>
<accession>A0A554VJ37</accession>
<dbReference type="Proteomes" id="UP000318833">
    <property type="component" value="Unassembled WGS sequence"/>
</dbReference>
<dbReference type="OrthoDB" id="1115770at2"/>
<dbReference type="GO" id="GO:0033104">
    <property type="term" value="C:type VI protein secretion system complex"/>
    <property type="evidence" value="ECO:0007669"/>
    <property type="project" value="InterPro"/>
</dbReference>
<reference evidence="1 2" key="1">
    <citation type="submission" date="2019-07" db="EMBL/GenBank/DDBJ databases">
        <title>The draft genome sequence of Aquimarina algiphila M91.</title>
        <authorList>
            <person name="Meng X."/>
        </authorList>
    </citation>
    <scope>NUCLEOTIDE SEQUENCE [LARGE SCALE GENOMIC DNA]</scope>
    <source>
        <strain evidence="1 2">M91</strain>
    </source>
</reference>
<keyword evidence="2" id="KW-1185">Reference proteome</keyword>
<evidence type="ECO:0000313" key="2">
    <source>
        <dbReference type="Proteomes" id="UP000318833"/>
    </source>
</evidence>
<organism evidence="1 2">
    <name type="scientific">Aquimarina algiphila</name>
    <dbReference type="NCBI Taxonomy" id="2047982"/>
    <lineage>
        <taxon>Bacteria</taxon>
        <taxon>Pseudomonadati</taxon>
        <taxon>Bacteroidota</taxon>
        <taxon>Flavobacteriia</taxon>
        <taxon>Flavobacteriales</taxon>
        <taxon>Flavobacteriaceae</taxon>
        <taxon>Aquimarina</taxon>
    </lineage>
</organism>
<protein>
    <recommendedName>
        <fullName evidence="3">Phage tail protein</fullName>
    </recommendedName>
</protein>
<dbReference type="InterPro" id="IPR041408">
    <property type="entry name" value="Hcp_Tssd"/>
</dbReference>
<proteinExistence type="predicted"/>
<sequence>MSYQVKLYVDGMEFNILQHYFGFLQNSDYTGRPISKPQSRTFDFVIEASKDNTFFEWSIHPTMMKRECEIIFSPTLGNSKSTKIKLLDIYCVYCNYHFTSTGVDPFTVTFSLSPATILFDGQVIMSKHWKVTDPERLNVAPTTIESNKEITRYYLTDTDGNEIEEYQTGDVIYLNIETQNRIGDKTTVNLNDKEHDFKYNGTILKNDTIKDYAIKSNQESIKLEVIDQQEA</sequence>
<dbReference type="Pfam" id="PF17642">
    <property type="entry name" value="TssD"/>
    <property type="match status" value="1"/>
</dbReference>
<dbReference type="RefSeq" id="WP_143916912.1">
    <property type="nucleotide sequence ID" value="NZ_CANMXV010000043.1"/>
</dbReference>
<evidence type="ECO:0000313" key="1">
    <source>
        <dbReference type="EMBL" id="TSE07895.1"/>
    </source>
</evidence>
<evidence type="ECO:0008006" key="3">
    <source>
        <dbReference type="Google" id="ProtNLM"/>
    </source>
</evidence>
<gene>
    <name evidence="1" type="ORF">FOF46_14305</name>
</gene>
<comment type="caution">
    <text evidence="1">The sequence shown here is derived from an EMBL/GenBank/DDBJ whole genome shotgun (WGS) entry which is preliminary data.</text>
</comment>
<dbReference type="EMBL" id="VLNR01000028">
    <property type="protein sequence ID" value="TSE07895.1"/>
    <property type="molecule type" value="Genomic_DNA"/>
</dbReference>
<dbReference type="AlphaFoldDB" id="A0A554VJ37"/>